<dbReference type="SUPFAM" id="SSF111369">
    <property type="entry name" value="HlyD-like secretion proteins"/>
    <property type="match status" value="1"/>
</dbReference>
<dbReference type="Pfam" id="PF25973">
    <property type="entry name" value="BSH_CzcB"/>
    <property type="match status" value="1"/>
</dbReference>
<dbReference type="RefSeq" id="WP_028872176.1">
    <property type="nucleotide sequence ID" value="NZ_VOSB01000016.1"/>
</dbReference>
<sequence length="359" mass="38791">MKKYTYIIAVITFALFMMNCGSDEKKLGVDNTPAISVKTSEVEVNGDSPFLSVSGKIQATNSADLSTRMMGYVNKVHVNVGDKVSEGQLLVSINNSALQAKRAQVNAGITEATAAFSNAQKDYNRFKNLFTDNSASQKEMDDMTANFEMAKARLEAANQMKNEVNSQFAYSNIKAPFNGVVTSQNIDAGDMANPGMPLISIETPGDFEVIAMVPETEISEINEGSIVDVLVKSINQTIKGKVIEVSTSSKNTGGQYLVKIDLDKTDANILSGMFTTVQFPVERKAKTEMVLIPTAAIVTNGQLSGVYTVSQTNTALLRWLRLGRTFGNQVEVLSGLNSNEAYIISAEGKLFNGAKVSIE</sequence>
<dbReference type="Gene3D" id="1.10.287.470">
    <property type="entry name" value="Helix hairpin bin"/>
    <property type="match status" value="1"/>
</dbReference>
<dbReference type="Gene3D" id="2.40.30.170">
    <property type="match status" value="1"/>
</dbReference>
<reference evidence="4 5" key="1">
    <citation type="submission" date="2019-08" db="EMBL/GenBank/DDBJ databases">
        <title>Genome of Psychroserpens burtonensis ACAM 167.</title>
        <authorList>
            <person name="Bowman J.P."/>
        </authorList>
    </citation>
    <scope>NUCLEOTIDE SEQUENCE [LARGE SCALE GENOMIC DNA]</scope>
    <source>
        <strain evidence="4 5">ACAM 167</strain>
    </source>
</reference>
<accession>A0A5C7B9U7</accession>
<dbReference type="Proteomes" id="UP000321938">
    <property type="component" value="Unassembled WGS sequence"/>
</dbReference>
<keyword evidence="2" id="KW-0175">Coiled coil</keyword>
<evidence type="ECO:0000313" key="5">
    <source>
        <dbReference type="Proteomes" id="UP000321938"/>
    </source>
</evidence>
<protein>
    <submittedName>
        <fullName evidence="4">Efflux RND transporter periplasmic adaptor subunit</fullName>
    </submittedName>
</protein>
<dbReference type="GO" id="GO:1990281">
    <property type="term" value="C:efflux pump complex"/>
    <property type="evidence" value="ECO:0007669"/>
    <property type="project" value="TreeGrafter"/>
</dbReference>
<name>A0A5C7B9U7_9FLAO</name>
<dbReference type="AlphaFoldDB" id="A0A5C7B9U7"/>
<gene>
    <name evidence="4" type="ORF">ES692_11925</name>
</gene>
<dbReference type="GO" id="GO:0015562">
    <property type="term" value="F:efflux transmembrane transporter activity"/>
    <property type="evidence" value="ECO:0007669"/>
    <property type="project" value="TreeGrafter"/>
</dbReference>
<proteinExistence type="inferred from homology"/>
<feature type="coiled-coil region" evidence="2">
    <location>
        <begin position="140"/>
        <end position="167"/>
    </location>
</feature>
<dbReference type="NCBIfam" id="TIGR01730">
    <property type="entry name" value="RND_mfp"/>
    <property type="match status" value="1"/>
</dbReference>
<dbReference type="Gene3D" id="2.40.50.100">
    <property type="match status" value="1"/>
</dbReference>
<comment type="caution">
    <text evidence="4">The sequence shown here is derived from an EMBL/GenBank/DDBJ whole genome shotgun (WGS) entry which is preliminary data.</text>
</comment>
<dbReference type="Gene3D" id="2.40.420.20">
    <property type="match status" value="1"/>
</dbReference>
<dbReference type="EMBL" id="VOSB01000016">
    <property type="protein sequence ID" value="TXE16759.1"/>
    <property type="molecule type" value="Genomic_DNA"/>
</dbReference>
<organism evidence="4 5">
    <name type="scientific">Psychroserpens burtonensis</name>
    <dbReference type="NCBI Taxonomy" id="49278"/>
    <lineage>
        <taxon>Bacteria</taxon>
        <taxon>Pseudomonadati</taxon>
        <taxon>Bacteroidota</taxon>
        <taxon>Flavobacteriia</taxon>
        <taxon>Flavobacteriales</taxon>
        <taxon>Flavobacteriaceae</taxon>
        <taxon>Psychroserpens</taxon>
    </lineage>
</organism>
<dbReference type="STRING" id="1123037.GCA_000425305_02388"/>
<evidence type="ECO:0000313" key="4">
    <source>
        <dbReference type="EMBL" id="TXE16759.1"/>
    </source>
</evidence>
<dbReference type="InterPro" id="IPR058647">
    <property type="entry name" value="BSH_CzcB-like"/>
</dbReference>
<evidence type="ECO:0000259" key="3">
    <source>
        <dbReference type="Pfam" id="PF25973"/>
    </source>
</evidence>
<dbReference type="PANTHER" id="PTHR30469">
    <property type="entry name" value="MULTIDRUG RESISTANCE PROTEIN MDTA"/>
    <property type="match status" value="1"/>
</dbReference>
<dbReference type="OrthoDB" id="9806939at2"/>
<keyword evidence="5" id="KW-1185">Reference proteome</keyword>
<evidence type="ECO:0000256" key="1">
    <source>
        <dbReference type="ARBA" id="ARBA00009477"/>
    </source>
</evidence>
<dbReference type="PANTHER" id="PTHR30469:SF15">
    <property type="entry name" value="HLYD FAMILY OF SECRETION PROTEINS"/>
    <property type="match status" value="1"/>
</dbReference>
<dbReference type="InterPro" id="IPR006143">
    <property type="entry name" value="RND_pump_MFP"/>
</dbReference>
<comment type="similarity">
    <text evidence="1">Belongs to the membrane fusion protein (MFP) (TC 8.A.1) family.</text>
</comment>
<evidence type="ECO:0000256" key="2">
    <source>
        <dbReference type="SAM" id="Coils"/>
    </source>
</evidence>
<feature type="domain" description="CzcB-like barrel-sandwich hybrid" evidence="3">
    <location>
        <begin position="63"/>
        <end position="191"/>
    </location>
</feature>